<feature type="transmembrane region" description="Helical" evidence="2">
    <location>
        <begin position="59"/>
        <end position="79"/>
    </location>
</feature>
<feature type="region of interest" description="Disordered" evidence="1">
    <location>
        <begin position="309"/>
        <end position="425"/>
    </location>
</feature>
<feature type="transmembrane region" description="Helical" evidence="2">
    <location>
        <begin position="177"/>
        <end position="194"/>
    </location>
</feature>
<reference evidence="3" key="1">
    <citation type="journal article" date="2020" name="Fungal Divers.">
        <title>Resolving the Mortierellaceae phylogeny through synthesis of multi-gene phylogenetics and phylogenomics.</title>
        <authorList>
            <person name="Vandepol N."/>
            <person name="Liber J."/>
            <person name="Desiro A."/>
            <person name="Na H."/>
            <person name="Kennedy M."/>
            <person name="Barry K."/>
            <person name="Grigoriev I.V."/>
            <person name="Miller A.N."/>
            <person name="O'Donnell K."/>
            <person name="Stajich J.E."/>
            <person name="Bonito G."/>
        </authorList>
    </citation>
    <scope>NUCLEOTIDE SEQUENCE</scope>
    <source>
        <strain evidence="3">NRRL 2769</strain>
    </source>
</reference>
<dbReference type="EMBL" id="JAAAID010000414">
    <property type="protein sequence ID" value="KAG0017804.1"/>
    <property type="molecule type" value="Genomic_DNA"/>
</dbReference>
<dbReference type="Proteomes" id="UP000703661">
    <property type="component" value="Unassembled WGS sequence"/>
</dbReference>
<feature type="region of interest" description="Disordered" evidence="1">
    <location>
        <begin position="274"/>
        <end position="293"/>
    </location>
</feature>
<feature type="compositionally biased region" description="Low complexity" evidence="1">
    <location>
        <begin position="369"/>
        <end position="381"/>
    </location>
</feature>
<name>A0A9P6MYQ0_9FUNG</name>
<evidence type="ECO:0000256" key="1">
    <source>
        <dbReference type="SAM" id="MobiDB-lite"/>
    </source>
</evidence>
<gene>
    <name evidence="3" type="ORF">BGZ80_007902</name>
</gene>
<proteinExistence type="predicted"/>
<feature type="compositionally biased region" description="Basic residues" evidence="1">
    <location>
        <begin position="345"/>
        <end position="355"/>
    </location>
</feature>
<organism evidence="3 4">
    <name type="scientific">Entomortierella chlamydospora</name>
    <dbReference type="NCBI Taxonomy" id="101097"/>
    <lineage>
        <taxon>Eukaryota</taxon>
        <taxon>Fungi</taxon>
        <taxon>Fungi incertae sedis</taxon>
        <taxon>Mucoromycota</taxon>
        <taxon>Mortierellomycotina</taxon>
        <taxon>Mortierellomycetes</taxon>
        <taxon>Mortierellales</taxon>
        <taxon>Mortierellaceae</taxon>
        <taxon>Entomortierella</taxon>
    </lineage>
</organism>
<evidence type="ECO:0000313" key="4">
    <source>
        <dbReference type="Proteomes" id="UP000703661"/>
    </source>
</evidence>
<accession>A0A9P6MYQ0</accession>
<feature type="transmembrane region" description="Helical" evidence="2">
    <location>
        <begin position="206"/>
        <end position="235"/>
    </location>
</feature>
<feature type="compositionally biased region" description="Polar residues" evidence="1">
    <location>
        <begin position="382"/>
        <end position="399"/>
    </location>
</feature>
<keyword evidence="4" id="KW-1185">Reference proteome</keyword>
<keyword evidence="2" id="KW-1133">Transmembrane helix</keyword>
<keyword evidence="2" id="KW-0812">Transmembrane</keyword>
<protein>
    <submittedName>
        <fullName evidence="3">Uncharacterized protein</fullName>
    </submittedName>
</protein>
<feature type="transmembrane region" description="Helical" evidence="2">
    <location>
        <begin position="29"/>
        <end position="50"/>
    </location>
</feature>
<dbReference type="AlphaFoldDB" id="A0A9P6MYQ0"/>
<evidence type="ECO:0000313" key="3">
    <source>
        <dbReference type="EMBL" id="KAG0017804.1"/>
    </source>
</evidence>
<feature type="compositionally biased region" description="Low complexity" evidence="1">
    <location>
        <begin position="320"/>
        <end position="331"/>
    </location>
</feature>
<feature type="transmembrane region" description="Helical" evidence="2">
    <location>
        <begin position="139"/>
        <end position="157"/>
    </location>
</feature>
<evidence type="ECO:0000256" key="2">
    <source>
        <dbReference type="SAM" id="Phobius"/>
    </source>
</evidence>
<feature type="transmembrane region" description="Helical" evidence="2">
    <location>
        <begin position="99"/>
        <end position="118"/>
    </location>
</feature>
<sequence>MDSPYDEWSRNIHAVITFLKPFFDDWRSYASLVSGLMGIGVLIMENQVLLRMRMGHWEILGYVLFYPTVYLGAFASMQITNESIAKALLPPPVAANYRIMGLVCVTASLLTLTSNVLYMLRGWEEPSPFYDWASTGIRWMTSQIWYAIGMIFLFHVVTRPAQSGVVLFGKFPRDLWAFKWYLCILYLPVRYMLLELCDVHRESKHILIPLEIFVDIVLYNGPFLTILLRLLYLAWKVAYDEAVLTGAIYEDESSTPHSPVLSIGSIFFSDLGDSNTRRTASTSRPGSSGYVGLSMVDLDDAEQGQSRAVIRGEGGRNSHAKASNSSAKSKSTQGDKADKRNSNSYHHHSQHHHHSGNPPAYESRDHSPKSLSPKMSPKVSPRNSPRASPRTSPKTSSPLRNVVFSMESSDDEDEVEEVRQESSSN</sequence>
<feature type="compositionally biased region" description="Polar residues" evidence="1">
    <location>
        <begin position="274"/>
        <end position="286"/>
    </location>
</feature>
<keyword evidence="2" id="KW-0472">Membrane</keyword>
<comment type="caution">
    <text evidence="3">The sequence shown here is derived from an EMBL/GenBank/DDBJ whole genome shotgun (WGS) entry which is preliminary data.</text>
</comment>